<feature type="region of interest" description="Disordered" evidence="1">
    <location>
        <begin position="54"/>
        <end position="99"/>
    </location>
</feature>
<comment type="caution">
    <text evidence="2">The sequence shown here is derived from an EMBL/GenBank/DDBJ whole genome shotgun (WGS) entry which is preliminary data.</text>
</comment>
<accession>A0A6A4S517</accession>
<dbReference type="EMBL" id="VEVO01000017">
    <property type="protein sequence ID" value="KAF0028157.1"/>
    <property type="molecule type" value="Genomic_DNA"/>
</dbReference>
<dbReference type="AlphaFoldDB" id="A0A6A4S517"/>
<feature type="compositionally biased region" description="Basic and acidic residues" evidence="1">
    <location>
        <begin position="87"/>
        <end position="98"/>
    </location>
</feature>
<protein>
    <submittedName>
        <fullName evidence="2">Uncharacterized protein</fullName>
    </submittedName>
</protein>
<organism evidence="2 3">
    <name type="scientific">Scophthalmus maximus</name>
    <name type="common">Turbot</name>
    <name type="synonym">Psetta maxima</name>
    <dbReference type="NCBI Taxonomy" id="52904"/>
    <lineage>
        <taxon>Eukaryota</taxon>
        <taxon>Metazoa</taxon>
        <taxon>Chordata</taxon>
        <taxon>Craniata</taxon>
        <taxon>Vertebrata</taxon>
        <taxon>Euteleostomi</taxon>
        <taxon>Actinopterygii</taxon>
        <taxon>Neopterygii</taxon>
        <taxon>Teleostei</taxon>
        <taxon>Neoteleostei</taxon>
        <taxon>Acanthomorphata</taxon>
        <taxon>Carangaria</taxon>
        <taxon>Pleuronectiformes</taxon>
        <taxon>Pleuronectoidei</taxon>
        <taxon>Scophthalmidae</taxon>
        <taxon>Scophthalmus</taxon>
    </lineage>
</organism>
<evidence type="ECO:0000313" key="3">
    <source>
        <dbReference type="Proteomes" id="UP000438429"/>
    </source>
</evidence>
<gene>
    <name evidence="2" type="ORF">F2P81_019244</name>
</gene>
<proteinExistence type="predicted"/>
<reference evidence="2 3" key="1">
    <citation type="submission" date="2019-06" db="EMBL/GenBank/DDBJ databases">
        <title>Draft genomes of female and male turbot (Scophthalmus maximus).</title>
        <authorList>
            <person name="Xu H."/>
            <person name="Xu X.-W."/>
            <person name="Shao C."/>
            <person name="Chen S."/>
        </authorList>
    </citation>
    <scope>NUCLEOTIDE SEQUENCE [LARGE SCALE GENOMIC DNA]</scope>
    <source>
        <strain evidence="2">Ysfricsl-2016a</strain>
        <tissue evidence="2">Blood</tissue>
    </source>
</reference>
<dbReference type="Proteomes" id="UP000438429">
    <property type="component" value="Unassembled WGS sequence"/>
</dbReference>
<name>A0A6A4S517_SCOMX</name>
<evidence type="ECO:0000256" key="1">
    <source>
        <dbReference type="SAM" id="MobiDB-lite"/>
    </source>
</evidence>
<evidence type="ECO:0000313" key="2">
    <source>
        <dbReference type="EMBL" id="KAF0028157.1"/>
    </source>
</evidence>
<sequence length="118" mass="13252">MHIALSELSDNPCGRVTSGTMTLNYYTRQRDVAAIMSTFMSLAWSSFAAHRRPVASEGKRPHENKMTTGPFASDKRISARGRNLTVSKDRASPWRPDADTYDVQPSSLRLFFGKQSRL</sequence>